<protein>
    <recommendedName>
        <fullName evidence="6">NAC domain-containing protein</fullName>
    </recommendedName>
</protein>
<keyword evidence="3" id="KW-0804">Transcription</keyword>
<accession>A0AAN7KHM7</accession>
<keyword evidence="4" id="KW-0539">Nucleus</keyword>
<dbReference type="Pfam" id="PF02365">
    <property type="entry name" value="NAM"/>
    <property type="match status" value="1"/>
</dbReference>
<keyword evidence="1" id="KW-0805">Transcription regulation</keyword>
<evidence type="ECO:0000256" key="5">
    <source>
        <dbReference type="SAM" id="MobiDB-lite"/>
    </source>
</evidence>
<evidence type="ECO:0000256" key="3">
    <source>
        <dbReference type="ARBA" id="ARBA00023163"/>
    </source>
</evidence>
<dbReference type="GO" id="GO:0006355">
    <property type="term" value="P:regulation of DNA-templated transcription"/>
    <property type="evidence" value="ECO:0007669"/>
    <property type="project" value="InterPro"/>
</dbReference>
<feature type="domain" description="NAC" evidence="6">
    <location>
        <begin position="4"/>
        <end position="163"/>
    </location>
</feature>
<name>A0AAN7KHM7_TRANT</name>
<dbReference type="GO" id="GO:0003677">
    <property type="term" value="F:DNA binding"/>
    <property type="evidence" value="ECO:0007669"/>
    <property type="project" value="UniProtKB-KW"/>
</dbReference>
<dbReference type="SUPFAM" id="SSF101941">
    <property type="entry name" value="NAC domain"/>
    <property type="match status" value="1"/>
</dbReference>
<keyword evidence="8" id="KW-1185">Reference proteome</keyword>
<feature type="region of interest" description="Disordered" evidence="5">
    <location>
        <begin position="186"/>
        <end position="212"/>
    </location>
</feature>
<evidence type="ECO:0000256" key="1">
    <source>
        <dbReference type="ARBA" id="ARBA00023015"/>
    </source>
</evidence>
<dbReference type="PROSITE" id="PS51005">
    <property type="entry name" value="NAC"/>
    <property type="match status" value="1"/>
</dbReference>
<comment type="caution">
    <text evidence="7">The sequence shown here is derived from an EMBL/GenBank/DDBJ whole genome shotgun (WGS) entry which is preliminary data.</text>
</comment>
<dbReference type="PANTHER" id="PTHR31744:SF220">
    <property type="entry name" value="LOW QUALITY PROTEIN: NAC DOMAIN-CONTAINING PROTEIN 90-LIKE"/>
    <property type="match status" value="1"/>
</dbReference>
<evidence type="ECO:0000256" key="4">
    <source>
        <dbReference type="ARBA" id="ARBA00023242"/>
    </source>
</evidence>
<dbReference type="PANTHER" id="PTHR31744">
    <property type="entry name" value="PROTEIN CUP-SHAPED COTYLEDON 2-RELATED"/>
    <property type="match status" value="1"/>
</dbReference>
<gene>
    <name evidence="7" type="ORF">SAY86_008723</name>
</gene>
<evidence type="ECO:0000256" key="2">
    <source>
        <dbReference type="ARBA" id="ARBA00023125"/>
    </source>
</evidence>
<dbReference type="EMBL" id="JAXQNO010000024">
    <property type="protein sequence ID" value="KAK4762955.1"/>
    <property type="molecule type" value="Genomic_DNA"/>
</dbReference>
<dbReference type="AlphaFoldDB" id="A0AAN7KHM7"/>
<dbReference type="InterPro" id="IPR003441">
    <property type="entry name" value="NAC-dom"/>
</dbReference>
<evidence type="ECO:0000313" key="7">
    <source>
        <dbReference type="EMBL" id="KAK4762955.1"/>
    </source>
</evidence>
<dbReference type="Proteomes" id="UP001346149">
    <property type="component" value="Unassembled WGS sequence"/>
</dbReference>
<keyword evidence="2" id="KW-0238">DNA-binding</keyword>
<evidence type="ECO:0000313" key="8">
    <source>
        <dbReference type="Proteomes" id="UP001346149"/>
    </source>
</evidence>
<dbReference type="InterPro" id="IPR036093">
    <property type="entry name" value="NAC_dom_sf"/>
</dbReference>
<dbReference type="Gene3D" id="2.170.150.80">
    <property type="entry name" value="NAC domain"/>
    <property type="match status" value="1"/>
</dbReference>
<reference evidence="7 8" key="1">
    <citation type="journal article" date="2023" name="Hortic Res">
        <title>Pangenome of water caltrop reveals structural variations and asymmetric subgenome divergence after allopolyploidization.</title>
        <authorList>
            <person name="Zhang X."/>
            <person name="Chen Y."/>
            <person name="Wang L."/>
            <person name="Yuan Y."/>
            <person name="Fang M."/>
            <person name="Shi L."/>
            <person name="Lu R."/>
            <person name="Comes H.P."/>
            <person name="Ma Y."/>
            <person name="Chen Y."/>
            <person name="Huang G."/>
            <person name="Zhou Y."/>
            <person name="Zheng Z."/>
            <person name="Qiu Y."/>
        </authorList>
    </citation>
    <scope>NUCLEOTIDE SEQUENCE [LARGE SCALE GENOMIC DNA]</scope>
    <source>
        <strain evidence="7">F231</strain>
    </source>
</reference>
<feature type="compositionally biased region" description="Polar residues" evidence="5">
    <location>
        <begin position="190"/>
        <end position="212"/>
    </location>
</feature>
<proteinExistence type="predicted"/>
<organism evidence="7 8">
    <name type="scientific">Trapa natans</name>
    <name type="common">Water chestnut</name>
    <dbReference type="NCBI Taxonomy" id="22666"/>
    <lineage>
        <taxon>Eukaryota</taxon>
        <taxon>Viridiplantae</taxon>
        <taxon>Streptophyta</taxon>
        <taxon>Embryophyta</taxon>
        <taxon>Tracheophyta</taxon>
        <taxon>Spermatophyta</taxon>
        <taxon>Magnoliopsida</taxon>
        <taxon>eudicotyledons</taxon>
        <taxon>Gunneridae</taxon>
        <taxon>Pentapetalae</taxon>
        <taxon>rosids</taxon>
        <taxon>malvids</taxon>
        <taxon>Myrtales</taxon>
        <taxon>Lythraceae</taxon>
        <taxon>Trapa</taxon>
    </lineage>
</organism>
<evidence type="ECO:0000259" key="6">
    <source>
        <dbReference type="PROSITE" id="PS51005"/>
    </source>
</evidence>
<sequence>MEDFAPGYRFYPTEEELVSFYLHYKLQGQRLEMHQIIPVLCIYDIEPWHLPKFSGKLCQGDTEQWFFFVPRQEREARGGRPTRTTSLGYWKATGSPGYVYSSDNKVIGVKKTMVFYTGKAPAGRKTKWKMNEYRAIEVQASDQLVGNIHTLRGEFTLCRVYIVSGSSRAFDRRPLEPPPAMAAIEDTQKAGPSSEPTQGQETPPTITGLQQQQPIWDWEEMISLMEAATR</sequence>